<dbReference type="EMBL" id="JBHUDC010000005">
    <property type="protein sequence ID" value="MFD1513978.1"/>
    <property type="molecule type" value="Genomic_DNA"/>
</dbReference>
<keyword evidence="8" id="KW-1185">Reference proteome</keyword>
<keyword evidence="1" id="KW-0547">Nucleotide-binding</keyword>
<dbReference type="InterPro" id="IPR003495">
    <property type="entry name" value="CobW/HypB/UreG_nucleotide-bd"/>
</dbReference>
<dbReference type="CDD" id="cd03112">
    <property type="entry name" value="CobW-like"/>
    <property type="match status" value="1"/>
</dbReference>
<dbReference type="SUPFAM" id="SSF52540">
    <property type="entry name" value="P-loop containing nucleoside triphosphate hydrolases"/>
    <property type="match status" value="1"/>
</dbReference>
<evidence type="ECO:0000256" key="2">
    <source>
        <dbReference type="ARBA" id="ARBA00022801"/>
    </source>
</evidence>
<dbReference type="GO" id="GO:0000166">
    <property type="term" value="F:nucleotide binding"/>
    <property type="evidence" value="ECO:0007669"/>
    <property type="project" value="UniProtKB-KW"/>
</dbReference>
<protein>
    <submittedName>
        <fullName evidence="7">CobW family GTP-binding protein</fullName>
    </submittedName>
</protein>
<feature type="domain" description="CobW C-terminal" evidence="6">
    <location>
        <begin position="260"/>
        <end position="373"/>
    </location>
</feature>
<dbReference type="SMART" id="SM00833">
    <property type="entry name" value="CobW_C"/>
    <property type="match status" value="1"/>
</dbReference>
<dbReference type="Pfam" id="PF02492">
    <property type="entry name" value="cobW"/>
    <property type="match status" value="1"/>
</dbReference>
<keyword evidence="3" id="KW-0143">Chaperone</keyword>
<evidence type="ECO:0000259" key="6">
    <source>
        <dbReference type="SMART" id="SM00833"/>
    </source>
</evidence>
<dbReference type="AlphaFoldDB" id="A0ABD6AXG4"/>
<evidence type="ECO:0000256" key="4">
    <source>
        <dbReference type="ARBA" id="ARBA00034320"/>
    </source>
</evidence>
<comment type="similarity">
    <text evidence="4">Belongs to the SIMIBI class G3E GTPase family. ZNG1 subfamily.</text>
</comment>
<reference evidence="7 8" key="1">
    <citation type="journal article" date="2019" name="Int. J. Syst. Evol. Microbiol.">
        <title>The Global Catalogue of Microorganisms (GCM) 10K type strain sequencing project: providing services to taxonomists for standard genome sequencing and annotation.</title>
        <authorList>
            <consortium name="The Broad Institute Genomics Platform"/>
            <consortium name="The Broad Institute Genome Sequencing Center for Infectious Disease"/>
            <person name="Wu L."/>
            <person name="Ma J."/>
        </authorList>
    </citation>
    <scope>NUCLEOTIDE SEQUENCE [LARGE SCALE GENOMIC DNA]</scope>
    <source>
        <strain evidence="7 8">CGMCC 1.12563</strain>
    </source>
</reference>
<evidence type="ECO:0000313" key="8">
    <source>
        <dbReference type="Proteomes" id="UP001597187"/>
    </source>
</evidence>
<dbReference type="InterPro" id="IPR011629">
    <property type="entry name" value="CobW-like_C"/>
</dbReference>
<accession>A0ABD6AXG4</accession>
<dbReference type="InterPro" id="IPR051927">
    <property type="entry name" value="Zn_Chap_cDPG_Synth"/>
</dbReference>
<evidence type="ECO:0000256" key="5">
    <source>
        <dbReference type="ARBA" id="ARBA00049117"/>
    </source>
</evidence>
<sequence>MNDSGGTPVTVLSGALGAGKTTTLNHLLTNADRKLAVLVNDMGAVNIDAELVANRDGNVTELSNGCICCDLRDDLEVEVSRLAREREFEHLVVESSGISEPAPVASLFTTGAASAPYELDTLATVVDVSTFRETVESSETVETDAVARDRPGRVEREGETRPLGELLVAQVETADVVLLNKCDLVEAAEVEAVAELVRSLNPRADLVRIEHGRVDPPELLDSGRFDLDTVSETDAWKHAVAHAEGDGDHDHADPATTYGVESFVVRARRPLDPASFAEFLRAFPEGVIRAKGIVWLAGEDERSYHVAQAGPSRRVEVHGQWIAGLDPSRQEMQRRMHPDLEWDETVGDRRVELVFIGKGMDEAAIRERVESCLVAPGTTVERHEFPTDADGTFVA</sequence>
<evidence type="ECO:0000256" key="3">
    <source>
        <dbReference type="ARBA" id="ARBA00023186"/>
    </source>
</evidence>
<keyword evidence="2" id="KW-0378">Hydrolase</keyword>
<dbReference type="GO" id="GO:0016787">
    <property type="term" value="F:hydrolase activity"/>
    <property type="evidence" value="ECO:0007669"/>
    <property type="project" value="UniProtKB-KW"/>
</dbReference>
<dbReference type="RefSeq" id="WP_250873935.1">
    <property type="nucleotide sequence ID" value="NZ_JALXFV010000005.1"/>
</dbReference>
<dbReference type="Pfam" id="PF07683">
    <property type="entry name" value="CobW_C"/>
    <property type="match status" value="1"/>
</dbReference>
<dbReference type="Proteomes" id="UP001597187">
    <property type="component" value="Unassembled WGS sequence"/>
</dbReference>
<evidence type="ECO:0000313" key="7">
    <source>
        <dbReference type="EMBL" id="MFD1513978.1"/>
    </source>
</evidence>
<dbReference type="Gene3D" id="3.30.1220.10">
    <property type="entry name" value="CobW-like, C-terminal domain"/>
    <property type="match status" value="1"/>
</dbReference>
<organism evidence="7 8">
    <name type="scientific">Halomarina rubra</name>
    <dbReference type="NCBI Taxonomy" id="2071873"/>
    <lineage>
        <taxon>Archaea</taxon>
        <taxon>Methanobacteriati</taxon>
        <taxon>Methanobacteriota</taxon>
        <taxon>Stenosarchaea group</taxon>
        <taxon>Halobacteria</taxon>
        <taxon>Halobacteriales</taxon>
        <taxon>Natronomonadaceae</taxon>
        <taxon>Halomarina</taxon>
    </lineage>
</organism>
<dbReference type="InterPro" id="IPR027417">
    <property type="entry name" value="P-loop_NTPase"/>
</dbReference>
<comment type="caution">
    <text evidence="7">The sequence shown here is derived from an EMBL/GenBank/DDBJ whole genome shotgun (WGS) entry which is preliminary data.</text>
</comment>
<dbReference type="Gene3D" id="3.40.50.300">
    <property type="entry name" value="P-loop containing nucleotide triphosphate hydrolases"/>
    <property type="match status" value="1"/>
</dbReference>
<dbReference type="PANTHER" id="PTHR43603:SF1">
    <property type="entry name" value="ZINC-REGULATED GTPASE METALLOPROTEIN ACTIVATOR 1"/>
    <property type="match status" value="1"/>
</dbReference>
<evidence type="ECO:0000256" key="1">
    <source>
        <dbReference type="ARBA" id="ARBA00022741"/>
    </source>
</evidence>
<gene>
    <name evidence="7" type="ORF">ACFSBT_11880</name>
</gene>
<dbReference type="SUPFAM" id="SSF90002">
    <property type="entry name" value="Hypothetical protein YjiA, C-terminal domain"/>
    <property type="match status" value="1"/>
</dbReference>
<proteinExistence type="inferred from homology"/>
<dbReference type="PANTHER" id="PTHR43603">
    <property type="entry name" value="COBW DOMAIN-CONTAINING PROTEIN DDB_G0274527"/>
    <property type="match status" value="1"/>
</dbReference>
<name>A0ABD6AXG4_9EURY</name>
<comment type="catalytic activity">
    <reaction evidence="5">
        <text>GTP + H2O = GDP + phosphate + H(+)</text>
        <dbReference type="Rhea" id="RHEA:19669"/>
        <dbReference type="ChEBI" id="CHEBI:15377"/>
        <dbReference type="ChEBI" id="CHEBI:15378"/>
        <dbReference type="ChEBI" id="CHEBI:37565"/>
        <dbReference type="ChEBI" id="CHEBI:43474"/>
        <dbReference type="ChEBI" id="CHEBI:58189"/>
    </reaction>
    <physiologicalReaction direction="left-to-right" evidence="5">
        <dbReference type="Rhea" id="RHEA:19670"/>
    </physiologicalReaction>
</comment>
<dbReference type="InterPro" id="IPR036627">
    <property type="entry name" value="CobW-likC_sf"/>
</dbReference>